<evidence type="ECO:0000256" key="6">
    <source>
        <dbReference type="ARBA" id="ARBA00022777"/>
    </source>
</evidence>
<evidence type="ECO:0000256" key="10">
    <source>
        <dbReference type="SAM" id="Phobius"/>
    </source>
</evidence>
<dbReference type="Pfam" id="PF00512">
    <property type="entry name" value="HisKA"/>
    <property type="match status" value="1"/>
</dbReference>
<feature type="domain" description="Histidine kinase" evidence="11">
    <location>
        <begin position="493"/>
        <end position="708"/>
    </location>
</feature>
<dbReference type="Pfam" id="PF13424">
    <property type="entry name" value="TPR_12"/>
    <property type="match status" value="2"/>
</dbReference>
<dbReference type="PROSITE" id="PS50005">
    <property type="entry name" value="TPR"/>
    <property type="match status" value="2"/>
</dbReference>
<dbReference type="GO" id="GO:0007234">
    <property type="term" value="P:osmosensory signaling via phosphorelay pathway"/>
    <property type="evidence" value="ECO:0007669"/>
    <property type="project" value="TreeGrafter"/>
</dbReference>
<keyword evidence="6" id="KW-0418">Kinase</keyword>
<keyword evidence="9" id="KW-0802">TPR repeat</keyword>
<keyword evidence="7" id="KW-0067">ATP-binding</keyword>
<dbReference type="Gene3D" id="3.30.565.10">
    <property type="entry name" value="Histidine kinase-like ATPase, C-terminal domain"/>
    <property type="match status" value="1"/>
</dbReference>
<dbReference type="EC" id="2.7.13.3" evidence="2"/>
<comment type="catalytic activity">
    <reaction evidence="1">
        <text>ATP + protein L-histidine = ADP + protein N-phospho-L-histidine.</text>
        <dbReference type="EC" id="2.7.13.3"/>
    </reaction>
</comment>
<dbReference type="Gene3D" id="1.10.287.130">
    <property type="match status" value="1"/>
</dbReference>
<sequence>MLMPNLYQSIKQFITLWILVLLFACINPCFAQITKVNQLEAKLKQTMPDTARLTLFKNLSNAYSSVNPEKKFHYAKIYQELALKLNNHEALADSYVHIGISYGIRSKIDSALIYFNKGYNYAKQYNIPLTEARAMANIGYAYNRLNDYREAINSYFKALSVYRRLKYDFGANQCYTNIGSIYYDMDRTEIARTYFIQALAGYTKLKNDMGIASALYSVGNCYMAAHDTEKAIEYFNKSLMIRQKIGDINGIGISRLGLGRAYIQQKKYAAALASLDTALKNMRLLGDKYFEANVLNSIADAYNSSNNYDKAIDYGNQSLNLARFVKSKTVGYEALNNLVIAYKKKGDLKNALKYQTEYVLTKDSIREEQMIKDVSLIEMGRMRSENADLEKSNLAITAKNSDYLLKINKYSTVIIATCIVLASAILFLGVLYRRNQSKHAINKLLTKQKEEIALINNELALLNKEINTQMELSNAQNIQLERLNHIKNKFFSIVSHDLRSPLSTLQTLLAIYREGDIAEKELGELLVKLEDTILTTGNFLDNLLEWSKNQLEGLQVNPVNFNVSSSINENISLFTTKIELKKLRVSNIAPGHLEAFADRNMINLVLRNLLSNSIKFCSTGDEIIFDAYVKHDRIMICIKDTGPGISAEESEKLFSLEHTLSTGTQGEKGNHLGLILCRDMVMQNKGTINFETRPGGGTCFCFDLPAAKP</sequence>
<dbReference type="PANTHER" id="PTHR42878">
    <property type="entry name" value="TWO-COMPONENT HISTIDINE KINASE"/>
    <property type="match status" value="1"/>
</dbReference>
<dbReference type="InterPro" id="IPR019734">
    <property type="entry name" value="TPR_rpt"/>
</dbReference>
<dbReference type="GO" id="GO:0030295">
    <property type="term" value="F:protein kinase activator activity"/>
    <property type="evidence" value="ECO:0007669"/>
    <property type="project" value="TreeGrafter"/>
</dbReference>
<gene>
    <name evidence="12" type="ORF">E2R65_11515</name>
</gene>
<keyword evidence="3" id="KW-0597">Phosphoprotein</keyword>
<dbReference type="InterPro" id="IPR005467">
    <property type="entry name" value="His_kinase_dom"/>
</dbReference>
<keyword evidence="4" id="KW-0808">Transferase</keyword>
<evidence type="ECO:0000313" key="13">
    <source>
        <dbReference type="Proteomes" id="UP000297248"/>
    </source>
</evidence>
<dbReference type="SUPFAM" id="SSF47384">
    <property type="entry name" value="Homodimeric domain of signal transducing histidine kinase"/>
    <property type="match status" value="1"/>
</dbReference>
<dbReference type="Pfam" id="PF02518">
    <property type="entry name" value="HATPase_c"/>
    <property type="match status" value="1"/>
</dbReference>
<keyword evidence="8" id="KW-0902">Two-component regulatory system</keyword>
<dbReference type="InterPro" id="IPR050351">
    <property type="entry name" value="BphY/WalK/GraS-like"/>
</dbReference>
<dbReference type="Pfam" id="PF13181">
    <property type="entry name" value="TPR_8"/>
    <property type="match status" value="1"/>
</dbReference>
<evidence type="ECO:0000256" key="4">
    <source>
        <dbReference type="ARBA" id="ARBA00022679"/>
    </source>
</evidence>
<proteinExistence type="predicted"/>
<dbReference type="Gene3D" id="1.25.40.10">
    <property type="entry name" value="Tetratricopeptide repeat domain"/>
    <property type="match status" value="2"/>
</dbReference>
<evidence type="ECO:0000256" key="9">
    <source>
        <dbReference type="PROSITE-ProRule" id="PRU00339"/>
    </source>
</evidence>
<dbReference type="GO" id="GO:0005524">
    <property type="term" value="F:ATP binding"/>
    <property type="evidence" value="ECO:0007669"/>
    <property type="project" value="UniProtKB-KW"/>
</dbReference>
<dbReference type="InterPro" id="IPR011990">
    <property type="entry name" value="TPR-like_helical_dom_sf"/>
</dbReference>
<dbReference type="CDD" id="cd00082">
    <property type="entry name" value="HisKA"/>
    <property type="match status" value="1"/>
</dbReference>
<dbReference type="InterPro" id="IPR003594">
    <property type="entry name" value="HATPase_dom"/>
</dbReference>
<keyword evidence="10" id="KW-0812">Transmembrane</keyword>
<evidence type="ECO:0000256" key="8">
    <source>
        <dbReference type="ARBA" id="ARBA00023012"/>
    </source>
</evidence>
<keyword evidence="10" id="KW-1133">Transmembrane helix</keyword>
<feature type="repeat" description="TPR" evidence="9">
    <location>
        <begin position="132"/>
        <end position="165"/>
    </location>
</feature>
<comment type="caution">
    <text evidence="12">The sequence shown here is derived from an EMBL/GenBank/DDBJ whole genome shotgun (WGS) entry which is preliminary data.</text>
</comment>
<dbReference type="PRINTS" id="PR00344">
    <property type="entry name" value="BCTRLSENSOR"/>
</dbReference>
<evidence type="ECO:0000256" key="5">
    <source>
        <dbReference type="ARBA" id="ARBA00022741"/>
    </source>
</evidence>
<protein>
    <recommendedName>
        <fullName evidence="2">histidine kinase</fullName>
        <ecNumber evidence="2">2.7.13.3</ecNumber>
    </recommendedName>
</protein>
<dbReference type="InterPro" id="IPR036890">
    <property type="entry name" value="HATPase_C_sf"/>
</dbReference>
<dbReference type="GO" id="GO:0000155">
    <property type="term" value="F:phosphorelay sensor kinase activity"/>
    <property type="evidence" value="ECO:0007669"/>
    <property type="project" value="InterPro"/>
</dbReference>
<dbReference type="SUPFAM" id="SSF48452">
    <property type="entry name" value="TPR-like"/>
    <property type="match status" value="2"/>
</dbReference>
<feature type="repeat" description="TPR" evidence="9">
    <location>
        <begin position="212"/>
        <end position="245"/>
    </location>
</feature>
<keyword evidence="10" id="KW-0472">Membrane</keyword>
<evidence type="ECO:0000259" key="11">
    <source>
        <dbReference type="PROSITE" id="PS50109"/>
    </source>
</evidence>
<evidence type="ECO:0000313" key="12">
    <source>
        <dbReference type="EMBL" id="TEW65763.1"/>
    </source>
</evidence>
<evidence type="ECO:0000256" key="1">
    <source>
        <dbReference type="ARBA" id="ARBA00000085"/>
    </source>
</evidence>
<dbReference type="InterPro" id="IPR036097">
    <property type="entry name" value="HisK_dim/P_sf"/>
</dbReference>
<dbReference type="InterPro" id="IPR003661">
    <property type="entry name" value="HisK_dim/P_dom"/>
</dbReference>
<dbReference type="PROSITE" id="PS50293">
    <property type="entry name" value="TPR_REGION"/>
    <property type="match status" value="1"/>
</dbReference>
<dbReference type="EMBL" id="SNQG01000004">
    <property type="protein sequence ID" value="TEW65763.1"/>
    <property type="molecule type" value="Genomic_DNA"/>
</dbReference>
<dbReference type="InterPro" id="IPR004358">
    <property type="entry name" value="Sig_transdc_His_kin-like_C"/>
</dbReference>
<dbReference type="PROSITE" id="PS50109">
    <property type="entry name" value="HIS_KIN"/>
    <property type="match status" value="1"/>
</dbReference>
<dbReference type="AlphaFoldDB" id="A0A4Y8AB57"/>
<dbReference type="PANTHER" id="PTHR42878:SF7">
    <property type="entry name" value="SENSOR HISTIDINE KINASE GLRK"/>
    <property type="match status" value="1"/>
</dbReference>
<organism evidence="12 13">
    <name type="scientific">Mucilaginibacter phyllosphaerae</name>
    <dbReference type="NCBI Taxonomy" id="1812349"/>
    <lineage>
        <taxon>Bacteria</taxon>
        <taxon>Pseudomonadati</taxon>
        <taxon>Bacteroidota</taxon>
        <taxon>Sphingobacteriia</taxon>
        <taxon>Sphingobacteriales</taxon>
        <taxon>Sphingobacteriaceae</taxon>
        <taxon>Mucilaginibacter</taxon>
    </lineage>
</organism>
<reference evidence="12 13" key="1">
    <citation type="journal article" date="2016" name="Int. J. Syst. Evol. Microbiol.">
        <title>Proposal of Mucilaginibacter phyllosphaerae sp. nov. isolated from the phyllosphere of Galium album.</title>
        <authorList>
            <person name="Aydogan E.L."/>
            <person name="Busse H.J."/>
            <person name="Moser G."/>
            <person name="Muller C."/>
            <person name="Kampfer P."/>
            <person name="Glaeser S.P."/>
        </authorList>
    </citation>
    <scope>NUCLEOTIDE SEQUENCE [LARGE SCALE GENOMIC DNA]</scope>
    <source>
        <strain evidence="12 13">PP-F2FG21</strain>
    </source>
</reference>
<evidence type="ECO:0000256" key="2">
    <source>
        <dbReference type="ARBA" id="ARBA00012438"/>
    </source>
</evidence>
<dbReference type="SMART" id="SM00387">
    <property type="entry name" value="HATPase_c"/>
    <property type="match status" value="1"/>
</dbReference>
<dbReference type="GO" id="GO:0000156">
    <property type="term" value="F:phosphorelay response regulator activity"/>
    <property type="evidence" value="ECO:0007669"/>
    <property type="project" value="TreeGrafter"/>
</dbReference>
<dbReference type="SUPFAM" id="SSF55874">
    <property type="entry name" value="ATPase domain of HSP90 chaperone/DNA topoisomerase II/histidine kinase"/>
    <property type="match status" value="1"/>
</dbReference>
<keyword evidence="5" id="KW-0547">Nucleotide-binding</keyword>
<evidence type="ECO:0000256" key="7">
    <source>
        <dbReference type="ARBA" id="ARBA00022840"/>
    </source>
</evidence>
<name>A0A4Y8AB57_9SPHI</name>
<feature type="transmembrane region" description="Helical" evidence="10">
    <location>
        <begin position="410"/>
        <end position="432"/>
    </location>
</feature>
<evidence type="ECO:0000256" key="3">
    <source>
        <dbReference type="ARBA" id="ARBA00022553"/>
    </source>
</evidence>
<dbReference type="SMART" id="SM00028">
    <property type="entry name" value="TPR"/>
    <property type="match status" value="6"/>
</dbReference>
<dbReference type="SMART" id="SM00388">
    <property type="entry name" value="HisKA"/>
    <property type="match status" value="1"/>
</dbReference>
<accession>A0A4Y8AB57</accession>
<dbReference type="Proteomes" id="UP000297248">
    <property type="component" value="Unassembled WGS sequence"/>
</dbReference>